<gene>
    <name evidence="2" type="ORF">SDC9_203484</name>
</gene>
<dbReference type="SUPFAM" id="SSF52540">
    <property type="entry name" value="P-loop containing nucleoside triphosphate hydrolases"/>
    <property type="match status" value="1"/>
</dbReference>
<dbReference type="Gene3D" id="3.40.50.300">
    <property type="entry name" value="P-loop containing nucleotide triphosphate hydrolases"/>
    <property type="match status" value="1"/>
</dbReference>
<proteinExistence type="predicted"/>
<dbReference type="Pfam" id="PF01695">
    <property type="entry name" value="IstB_IS21"/>
    <property type="match status" value="1"/>
</dbReference>
<feature type="domain" description="IstB-like ATP-binding" evidence="1">
    <location>
        <begin position="2"/>
        <end position="88"/>
    </location>
</feature>
<dbReference type="AlphaFoldDB" id="A0A645IY40"/>
<dbReference type="InterPro" id="IPR027417">
    <property type="entry name" value="P-loop_NTPase"/>
</dbReference>
<protein>
    <recommendedName>
        <fullName evidence="1">IstB-like ATP-binding domain-containing protein</fullName>
    </recommendedName>
</protein>
<evidence type="ECO:0000313" key="2">
    <source>
        <dbReference type="EMBL" id="MPN55800.1"/>
    </source>
</evidence>
<reference evidence="2" key="1">
    <citation type="submission" date="2019-08" db="EMBL/GenBank/DDBJ databases">
        <authorList>
            <person name="Kucharzyk K."/>
            <person name="Murdoch R.W."/>
            <person name="Higgins S."/>
            <person name="Loffler F."/>
        </authorList>
    </citation>
    <scope>NUCLEOTIDE SEQUENCE</scope>
</reference>
<comment type="caution">
    <text evidence="2">The sequence shown here is derived from an EMBL/GenBank/DDBJ whole genome shotgun (WGS) entry which is preliminary data.</text>
</comment>
<dbReference type="EMBL" id="VSSQ01125431">
    <property type="protein sequence ID" value="MPN55800.1"/>
    <property type="molecule type" value="Genomic_DNA"/>
</dbReference>
<dbReference type="GO" id="GO:0006260">
    <property type="term" value="P:DNA replication"/>
    <property type="evidence" value="ECO:0007669"/>
    <property type="project" value="TreeGrafter"/>
</dbReference>
<accession>A0A645IY40</accession>
<dbReference type="InterPro" id="IPR002611">
    <property type="entry name" value="IstB_ATP-bd"/>
</dbReference>
<evidence type="ECO:0000259" key="1">
    <source>
        <dbReference type="Pfam" id="PF01695"/>
    </source>
</evidence>
<organism evidence="2">
    <name type="scientific">bioreactor metagenome</name>
    <dbReference type="NCBI Taxonomy" id="1076179"/>
    <lineage>
        <taxon>unclassified sequences</taxon>
        <taxon>metagenomes</taxon>
        <taxon>ecological metagenomes</taxon>
    </lineage>
</organism>
<dbReference type="PANTHER" id="PTHR30050:SF4">
    <property type="entry name" value="ATP-BINDING PROTEIN RV3427C IN INSERTION SEQUENCE-RELATED"/>
    <property type="match status" value="1"/>
</dbReference>
<name>A0A645IY40_9ZZZZ</name>
<dbReference type="PANTHER" id="PTHR30050">
    <property type="entry name" value="CHROMOSOMAL REPLICATION INITIATOR PROTEIN DNAA"/>
    <property type="match status" value="1"/>
</dbReference>
<sequence length="115" mass="13314">MYVTASQLFKAMEKERFTRSEEEEPSDYLEDVLGVDLLIIDDLGTEFTTVFTAGELFNIINTRFLNKRPVIISTNLALKDLSEKYSDRLTSRLMGGFTTLKFFGEDIRILKKFKK</sequence>
<dbReference type="GO" id="GO:0005524">
    <property type="term" value="F:ATP binding"/>
    <property type="evidence" value="ECO:0007669"/>
    <property type="project" value="InterPro"/>
</dbReference>